<dbReference type="PROSITE" id="PS50042">
    <property type="entry name" value="CNMP_BINDING_3"/>
    <property type="match status" value="1"/>
</dbReference>
<gene>
    <name evidence="3" type="ORF">PPERSA_08857</name>
</gene>
<dbReference type="GO" id="GO:0098855">
    <property type="term" value="C:HCN channel complex"/>
    <property type="evidence" value="ECO:0007669"/>
    <property type="project" value="TreeGrafter"/>
</dbReference>
<dbReference type="AlphaFoldDB" id="A0A0V0R4H9"/>
<dbReference type="OrthoDB" id="307632at2759"/>
<dbReference type="PANTHER" id="PTHR45689:SF5">
    <property type="entry name" value="I[[H]] CHANNEL, ISOFORM E"/>
    <property type="match status" value="1"/>
</dbReference>
<dbReference type="OMA" id="NAINNCI"/>
<name>A0A0V0R4H9_PSEPJ</name>
<dbReference type="EMBL" id="LDAU01000054">
    <property type="protein sequence ID" value="KRX09141.1"/>
    <property type="molecule type" value="Genomic_DNA"/>
</dbReference>
<dbReference type="Proteomes" id="UP000054937">
    <property type="component" value="Unassembled WGS sequence"/>
</dbReference>
<dbReference type="PANTHER" id="PTHR45689">
    <property type="entry name" value="I[[H]] CHANNEL, ISOFORM E"/>
    <property type="match status" value="1"/>
</dbReference>
<evidence type="ECO:0000313" key="4">
    <source>
        <dbReference type="Proteomes" id="UP000054937"/>
    </source>
</evidence>
<dbReference type="Pfam" id="PF00027">
    <property type="entry name" value="cNMP_binding"/>
    <property type="match status" value="1"/>
</dbReference>
<dbReference type="SUPFAM" id="SSF51206">
    <property type="entry name" value="cAMP-binding domain-like"/>
    <property type="match status" value="1"/>
</dbReference>
<dbReference type="GO" id="GO:0005249">
    <property type="term" value="F:voltage-gated potassium channel activity"/>
    <property type="evidence" value="ECO:0007669"/>
    <property type="project" value="TreeGrafter"/>
</dbReference>
<comment type="caution">
    <text evidence="3">The sequence shown here is derived from an EMBL/GenBank/DDBJ whole genome shotgun (WGS) entry which is preliminary data.</text>
</comment>
<protein>
    <submittedName>
        <fullName evidence="3">Cyclic nucleotide-binding protein</fullName>
    </submittedName>
</protein>
<dbReference type="CDD" id="cd00038">
    <property type="entry name" value="CAP_ED"/>
    <property type="match status" value="1"/>
</dbReference>
<dbReference type="GO" id="GO:0003254">
    <property type="term" value="P:regulation of membrane depolarization"/>
    <property type="evidence" value="ECO:0007669"/>
    <property type="project" value="TreeGrafter"/>
</dbReference>
<sequence>MGFVIFTMIFSTGVFAYVLTSVGEIILDINRENKAYKKEIQLVERYLKSRNIEHSLMIEIRNYFSYKIRREKSLSAEEEMYVIEHIPIDLKDKINIQSNSKILQNAKVFQRFSSEILTNAAKNMTQKYFMENNEIYLEQSLEIDPCIYFLKEGKVEVYLESANGQFDSTRIQIIEAGGYFGEYSFFSNFSRQTCVRAIQPCNLYCLSRSQFLELIDNNKADKELFHLIANTFIFKLDQNKYLAQKFNNDICYVCSESDHYLTQCPYIHLQSDRQRVILQSNFQVEQKRNQIKKNRNQNKYATLAMMAKTESCQEEIKFNIEKEEYQVFLYNQLFDNNNNFEEQFPTQQNININTNNNLLQVINEDQESQQNIGSFSSNPQINIIEQANNKIEPNAINNCIQLNLNRSIDSYDQNEPATDLQKNFSVLYNKLQNQEKNIQPLQLQQQNTQNSQNNQMIHNGQNQNQNQNQINRSSFLSPRQKNFKRLSTINFNNNSAQIQQQRNFDFGKIRDSQNKYQSHLTDLSFSAVIHENPSRKLMKKGVVNNLQQGLNTSLRDILKPAYNCKNWYIEEKPYEAVLYYPRFNYDIENIVKKAKKFQQMPKSFGVYKQKEKRIEKSA</sequence>
<evidence type="ECO:0000256" key="1">
    <source>
        <dbReference type="SAM" id="MobiDB-lite"/>
    </source>
</evidence>
<reference evidence="3 4" key="1">
    <citation type="journal article" date="2015" name="Sci. Rep.">
        <title>Genome of the facultative scuticociliatosis pathogen Pseudocohnilembus persalinus provides insight into its virulence through horizontal gene transfer.</title>
        <authorList>
            <person name="Xiong J."/>
            <person name="Wang G."/>
            <person name="Cheng J."/>
            <person name="Tian M."/>
            <person name="Pan X."/>
            <person name="Warren A."/>
            <person name="Jiang C."/>
            <person name="Yuan D."/>
            <person name="Miao W."/>
        </authorList>
    </citation>
    <scope>NUCLEOTIDE SEQUENCE [LARGE SCALE GENOMIC DNA]</scope>
    <source>
        <strain evidence="3">36N120E</strain>
    </source>
</reference>
<dbReference type="GO" id="GO:0035725">
    <property type="term" value="P:sodium ion transmembrane transport"/>
    <property type="evidence" value="ECO:0007669"/>
    <property type="project" value="TreeGrafter"/>
</dbReference>
<dbReference type="InterPro" id="IPR018490">
    <property type="entry name" value="cNMP-bd_dom_sf"/>
</dbReference>
<dbReference type="Gene3D" id="1.10.287.630">
    <property type="entry name" value="Helix hairpin bin"/>
    <property type="match status" value="1"/>
</dbReference>
<organism evidence="3 4">
    <name type="scientific">Pseudocohnilembus persalinus</name>
    <name type="common">Ciliate</name>
    <dbReference type="NCBI Taxonomy" id="266149"/>
    <lineage>
        <taxon>Eukaryota</taxon>
        <taxon>Sar</taxon>
        <taxon>Alveolata</taxon>
        <taxon>Ciliophora</taxon>
        <taxon>Intramacronucleata</taxon>
        <taxon>Oligohymenophorea</taxon>
        <taxon>Scuticociliatia</taxon>
        <taxon>Philasterida</taxon>
        <taxon>Pseudocohnilembidae</taxon>
        <taxon>Pseudocohnilembus</taxon>
    </lineage>
</organism>
<accession>A0A0V0R4H9</accession>
<proteinExistence type="predicted"/>
<evidence type="ECO:0000313" key="3">
    <source>
        <dbReference type="EMBL" id="KRX09141.1"/>
    </source>
</evidence>
<dbReference type="InterPro" id="IPR051413">
    <property type="entry name" value="K/Na_HCN_channel"/>
</dbReference>
<dbReference type="Gene3D" id="2.60.120.10">
    <property type="entry name" value="Jelly Rolls"/>
    <property type="match status" value="1"/>
</dbReference>
<dbReference type="InterPro" id="IPR000595">
    <property type="entry name" value="cNMP-bd_dom"/>
</dbReference>
<dbReference type="InterPro" id="IPR014710">
    <property type="entry name" value="RmlC-like_jellyroll"/>
</dbReference>
<dbReference type="InParanoid" id="A0A0V0R4H9"/>
<evidence type="ECO:0000259" key="2">
    <source>
        <dbReference type="PROSITE" id="PS50042"/>
    </source>
</evidence>
<feature type="domain" description="Cyclic nucleotide-binding" evidence="2">
    <location>
        <begin position="108"/>
        <end position="215"/>
    </location>
</feature>
<keyword evidence="4" id="KW-1185">Reference proteome</keyword>
<feature type="region of interest" description="Disordered" evidence="1">
    <location>
        <begin position="443"/>
        <end position="466"/>
    </location>
</feature>